<dbReference type="InterPro" id="IPR036590">
    <property type="entry name" value="SRAP-like"/>
</dbReference>
<gene>
    <name evidence="2" type="ORF">BKK80_10455</name>
</gene>
<evidence type="ECO:0000313" key="2">
    <source>
        <dbReference type="EMBL" id="AOZ06208.1"/>
    </source>
</evidence>
<reference evidence="2 3" key="1">
    <citation type="submission" date="2016-10" db="EMBL/GenBank/DDBJ databases">
        <title>Complete genome sequences of three Cupriavidus strains isolated from various Malaysian environments.</title>
        <authorList>
            <person name="Abdullah A.A.-A."/>
            <person name="Shafie N.A.H."/>
            <person name="Lau N.S."/>
        </authorList>
    </citation>
    <scope>NUCLEOTIDE SEQUENCE [LARGE SCALE GENOMIC DNA]</scope>
    <source>
        <strain evidence="2 3">USMAA1020</strain>
    </source>
</reference>
<dbReference type="Pfam" id="PF02586">
    <property type="entry name" value="SRAP"/>
    <property type="match status" value="1"/>
</dbReference>
<dbReference type="RefSeq" id="WP_071069314.1">
    <property type="nucleotide sequence ID" value="NZ_CP017754.1"/>
</dbReference>
<proteinExistence type="predicted"/>
<name>A0ABM6F447_9BURK</name>
<keyword evidence="1" id="KW-0175">Coiled coil</keyword>
<feature type="coiled-coil region" evidence="1">
    <location>
        <begin position="74"/>
        <end position="127"/>
    </location>
</feature>
<dbReference type="SUPFAM" id="SSF143081">
    <property type="entry name" value="BB1717-like"/>
    <property type="match status" value="1"/>
</dbReference>
<evidence type="ECO:0000256" key="1">
    <source>
        <dbReference type="SAM" id="Coils"/>
    </source>
</evidence>
<protein>
    <recommendedName>
        <fullName evidence="4">DUF159 family protein</fullName>
    </recommendedName>
</protein>
<dbReference type="EMBL" id="CP017754">
    <property type="protein sequence ID" value="AOZ06208.1"/>
    <property type="molecule type" value="Genomic_DNA"/>
</dbReference>
<organism evidence="2 3">
    <name type="scientific">Cupriavidus malaysiensis</name>
    <dbReference type="NCBI Taxonomy" id="367825"/>
    <lineage>
        <taxon>Bacteria</taxon>
        <taxon>Pseudomonadati</taxon>
        <taxon>Pseudomonadota</taxon>
        <taxon>Betaproteobacteria</taxon>
        <taxon>Burkholderiales</taxon>
        <taxon>Burkholderiaceae</taxon>
        <taxon>Cupriavidus</taxon>
    </lineage>
</organism>
<sequence>MCYSAMIRSEHRRYEREYGVQVSLRRYVELFWEKRRDGGWLRIPKAMRADFAEARTPAERELAELAAAADGEQARILEAELFRQKARLAEAERALAVRASRKAEDEQRIATDKIARAQRNLADLQRSHLMQRDARIFPGHYAPLIIWQDGGRVLVPMRYQCRLPGWSEADERRRPGTYNARRDNLGHAWRKLFGHQHGVLVVTAFFENVARHKLEHRPLPAGEAEENVVLEFSPQPPADMLLACLWSYSPGEGGGPGLYSFAAITDEPPPEVAAAGHDRCIIPLRPGHLDAWLQPDPHDLAAQQAILDDRAPLHFAHRLAA</sequence>
<dbReference type="Proteomes" id="UP000177515">
    <property type="component" value="Chromosome 1"/>
</dbReference>
<dbReference type="InterPro" id="IPR003738">
    <property type="entry name" value="SRAP"/>
</dbReference>
<evidence type="ECO:0008006" key="4">
    <source>
        <dbReference type="Google" id="ProtNLM"/>
    </source>
</evidence>
<evidence type="ECO:0000313" key="3">
    <source>
        <dbReference type="Proteomes" id="UP000177515"/>
    </source>
</evidence>
<keyword evidence="3" id="KW-1185">Reference proteome</keyword>
<dbReference type="Gene3D" id="3.90.1680.10">
    <property type="entry name" value="SOS response associated peptidase-like"/>
    <property type="match status" value="1"/>
</dbReference>
<accession>A0ABM6F447</accession>